<dbReference type="SUPFAM" id="SSF50978">
    <property type="entry name" value="WD40 repeat-like"/>
    <property type="match status" value="1"/>
</dbReference>
<evidence type="ECO:0000256" key="2">
    <source>
        <dbReference type="ARBA" id="ARBA00022517"/>
    </source>
</evidence>
<comment type="subcellular location">
    <subcellularLocation>
        <location evidence="1">Nucleus</location>
        <location evidence="1">Nucleolus</location>
    </subcellularLocation>
</comment>
<evidence type="ECO:0000256" key="3">
    <source>
        <dbReference type="ARBA" id="ARBA00022552"/>
    </source>
</evidence>
<evidence type="ECO:0000256" key="4">
    <source>
        <dbReference type="ARBA" id="ARBA00022574"/>
    </source>
</evidence>
<feature type="repeat" description="WD" evidence="8">
    <location>
        <begin position="162"/>
        <end position="204"/>
    </location>
</feature>
<keyword evidence="2" id="KW-0690">Ribosome biogenesis</keyword>
<evidence type="ECO:0000256" key="9">
    <source>
        <dbReference type="SAM" id="MobiDB-lite"/>
    </source>
</evidence>
<keyword evidence="12" id="KW-1185">Reference proteome</keyword>
<feature type="compositionally biased region" description="Acidic residues" evidence="9">
    <location>
        <begin position="796"/>
        <end position="819"/>
    </location>
</feature>
<evidence type="ECO:0000256" key="8">
    <source>
        <dbReference type="PROSITE-ProRule" id="PRU00221"/>
    </source>
</evidence>
<dbReference type="InterPro" id="IPR036322">
    <property type="entry name" value="WD40_repeat_dom_sf"/>
</dbReference>
<dbReference type="SMART" id="SM00320">
    <property type="entry name" value="WD40"/>
    <property type="match status" value="7"/>
</dbReference>
<dbReference type="GO" id="GO:2000234">
    <property type="term" value="P:positive regulation of rRNA processing"/>
    <property type="evidence" value="ECO:0007669"/>
    <property type="project" value="TreeGrafter"/>
</dbReference>
<dbReference type="GO" id="GO:0045943">
    <property type="term" value="P:positive regulation of transcription by RNA polymerase I"/>
    <property type="evidence" value="ECO:0007669"/>
    <property type="project" value="InterPro"/>
</dbReference>
<gene>
    <name evidence="11" type="primary">Wdr75</name>
    <name evidence="11" type="ORF">GTO96_0020109</name>
</gene>
<keyword evidence="5" id="KW-0677">Repeat</keyword>
<sequence>MEVQTRTVWRRMMKYRDPHNEVGKDEEEDDSVKCTERSPVAFELREIATPEGRCVSAVDLLSSHSGNAHFRLQLRSVAALLPPLLFLFGPRRIRDSEGSVRGQRLARANMVESDEVRVVRCGGSRIHYRKALFSVDSRFLLCAAGNRVQVLSTQSLECQHILEGHSSLVSGLVLNPANHLQLYSCSVDGIIKLWDFTDGLLMKTFHTRYKLLALYASAAHPGVLFGKIPMNNEEASGLFQLVALRLPKSSRQEEDIAELSCVLMDVSPSPGATCFSSRGEYIASVKDLRLLVYFFSSQKAFSFSLKATGKKEVNNVFTCVDCHPKEDCIATGHMDGKIRLWRNFNQKKTYTYCTMHWHHSAVSDLAFTPEGTNLLSGGVESVLVQWRYDEPQKRDYLPRLGGTIELVAVSPDGSLLCTSHSDNSGTVRAGLNFDPRSRALVMNGRPGHLQFYCLERDLQLYSLDIVQQEIIHECGLQQFEVAHVAFDAKGAWLATVEERTGKRSDVELCLKLWAYDESSQSFTLNTTVMTPHDDHVVALCFCPGSGTPMLVTAGSDGCFKAWVLGFDSDEEGPKPGWSCDFVGTYHGLGAATCCFSQDGSILAVAFEQIVTVWSPLSWELLATFCQPPGHIRELCFGRQSCARYLLGSTSANLLCCWDLLTCTLFVFKPSEPRPTYVHREVCHGQVLHAIFTLRDSVEDTCPWLSKSCLYLLTENLGAAPDEDVLATPFSMLLQRVGMVAQEECRTAHPQPPQSSVAVRELLQTPAHVLPAATFLCALFINSLLISRSHKDVSNMETDDSDGDREEEEEDDDTDVDMDPSEPQKVPTFTDGTLTLTKVQEKELRKVRKLDLSWLTGS</sequence>
<keyword evidence="6" id="KW-0804">Transcription</keyword>
<evidence type="ECO:0000313" key="11">
    <source>
        <dbReference type="EMBL" id="KAG2459370.1"/>
    </source>
</evidence>
<reference evidence="11 12" key="1">
    <citation type="journal article" date="2021" name="Cell">
        <title>Tracing the genetic footprints of vertebrate landing in non-teleost ray-finned fishes.</title>
        <authorList>
            <person name="Bi X."/>
            <person name="Wang K."/>
            <person name="Yang L."/>
            <person name="Pan H."/>
            <person name="Jiang H."/>
            <person name="Wei Q."/>
            <person name="Fang M."/>
            <person name="Yu H."/>
            <person name="Zhu C."/>
            <person name="Cai Y."/>
            <person name="He Y."/>
            <person name="Gan X."/>
            <person name="Zeng H."/>
            <person name="Yu D."/>
            <person name="Zhu Y."/>
            <person name="Jiang H."/>
            <person name="Qiu Q."/>
            <person name="Yang H."/>
            <person name="Zhang Y.E."/>
            <person name="Wang W."/>
            <person name="Zhu M."/>
            <person name="He S."/>
            <person name="Zhang G."/>
        </authorList>
    </citation>
    <scope>NUCLEOTIDE SEQUENCE [LARGE SCALE GENOMIC DNA]</scope>
    <source>
        <strain evidence="11">Bchr_013</strain>
    </source>
</reference>
<keyword evidence="3" id="KW-0698">rRNA processing</keyword>
<accession>A0A8X7X1C5</accession>
<dbReference type="InterPro" id="IPR015943">
    <property type="entry name" value="WD40/YVTN_repeat-like_dom_sf"/>
</dbReference>
<dbReference type="InterPro" id="IPR001680">
    <property type="entry name" value="WD40_rpt"/>
</dbReference>
<feature type="domain" description="WD repeat-containing protein 75 second beta-propeller" evidence="10">
    <location>
        <begin position="432"/>
        <end position="664"/>
    </location>
</feature>
<dbReference type="PROSITE" id="PS50294">
    <property type="entry name" value="WD_REPEATS_REGION"/>
    <property type="match status" value="1"/>
</dbReference>
<dbReference type="InterPro" id="IPR019775">
    <property type="entry name" value="WD40_repeat_CS"/>
</dbReference>
<evidence type="ECO:0000313" key="12">
    <source>
        <dbReference type="Proteomes" id="UP000886611"/>
    </source>
</evidence>
<dbReference type="SUPFAM" id="SSF50998">
    <property type="entry name" value="Quinoprotein alcohol dehydrogenase-like"/>
    <property type="match status" value="1"/>
</dbReference>
<evidence type="ECO:0000256" key="6">
    <source>
        <dbReference type="ARBA" id="ARBA00023163"/>
    </source>
</evidence>
<dbReference type="Proteomes" id="UP000886611">
    <property type="component" value="Unassembled WGS sequence"/>
</dbReference>
<name>A0A8X7X1C5_POLSE</name>
<proteinExistence type="predicted"/>
<dbReference type="GO" id="GO:0003723">
    <property type="term" value="F:RNA binding"/>
    <property type="evidence" value="ECO:0007669"/>
    <property type="project" value="InterPro"/>
</dbReference>
<dbReference type="InterPro" id="IPR057644">
    <property type="entry name" value="Beta-prop_WDR75_2nd"/>
</dbReference>
<feature type="repeat" description="WD" evidence="8">
    <location>
        <begin position="355"/>
        <end position="396"/>
    </location>
</feature>
<dbReference type="Pfam" id="PF23869">
    <property type="entry name" value="Beta-prop_WDR75_1st"/>
    <property type="match status" value="1"/>
</dbReference>
<dbReference type="PANTHER" id="PTHR44215:SF1">
    <property type="entry name" value="WD REPEAT-CONTAINING PROTEIN 75"/>
    <property type="match status" value="1"/>
</dbReference>
<dbReference type="EMBL" id="JAATIS010005477">
    <property type="protein sequence ID" value="KAG2459370.1"/>
    <property type="molecule type" value="Genomic_DNA"/>
</dbReference>
<dbReference type="PROSITE" id="PS50082">
    <property type="entry name" value="WD_REPEATS_2"/>
    <property type="match status" value="2"/>
</dbReference>
<evidence type="ECO:0000259" key="10">
    <source>
        <dbReference type="Pfam" id="PF23769"/>
    </source>
</evidence>
<keyword evidence="4 8" id="KW-0853">WD repeat</keyword>
<feature type="region of interest" description="Disordered" evidence="9">
    <location>
        <begin position="791"/>
        <end position="831"/>
    </location>
</feature>
<dbReference type="PANTHER" id="PTHR44215">
    <property type="entry name" value="WD REPEAT-CONTAINING PROTEIN 75"/>
    <property type="match status" value="1"/>
</dbReference>
<dbReference type="InterPro" id="IPR011047">
    <property type="entry name" value="Quinoprotein_ADH-like_sf"/>
</dbReference>
<dbReference type="Gene3D" id="2.130.10.10">
    <property type="entry name" value="YVTN repeat-like/Quinoprotein amine dehydrogenase"/>
    <property type="match status" value="3"/>
</dbReference>
<protein>
    <submittedName>
        <fullName evidence="11">WDR75 protein</fullName>
    </submittedName>
</protein>
<dbReference type="InterPro" id="IPR053826">
    <property type="entry name" value="WDR75"/>
</dbReference>
<dbReference type="PROSITE" id="PS00678">
    <property type="entry name" value="WD_REPEATS_1"/>
    <property type="match status" value="1"/>
</dbReference>
<comment type="caution">
    <text evidence="11">The sequence shown here is derived from an EMBL/GenBank/DDBJ whole genome shotgun (WGS) entry which is preliminary data.</text>
</comment>
<feature type="non-terminal residue" evidence="11">
    <location>
        <position position="857"/>
    </location>
</feature>
<organism evidence="11 12">
    <name type="scientific">Polypterus senegalus</name>
    <name type="common">Senegal bichir</name>
    <dbReference type="NCBI Taxonomy" id="55291"/>
    <lineage>
        <taxon>Eukaryota</taxon>
        <taxon>Metazoa</taxon>
        <taxon>Chordata</taxon>
        <taxon>Craniata</taxon>
        <taxon>Vertebrata</taxon>
        <taxon>Euteleostomi</taxon>
        <taxon>Actinopterygii</taxon>
        <taxon>Polypteriformes</taxon>
        <taxon>Polypteridae</taxon>
        <taxon>Polypterus</taxon>
    </lineage>
</organism>
<dbReference type="GO" id="GO:0006364">
    <property type="term" value="P:rRNA processing"/>
    <property type="evidence" value="ECO:0007669"/>
    <property type="project" value="UniProtKB-KW"/>
</dbReference>
<evidence type="ECO:0000256" key="7">
    <source>
        <dbReference type="ARBA" id="ARBA00023242"/>
    </source>
</evidence>
<evidence type="ECO:0000256" key="1">
    <source>
        <dbReference type="ARBA" id="ARBA00004604"/>
    </source>
</evidence>
<feature type="non-terminal residue" evidence="11">
    <location>
        <position position="1"/>
    </location>
</feature>
<dbReference type="GO" id="GO:0032040">
    <property type="term" value="C:small-subunit processome"/>
    <property type="evidence" value="ECO:0007669"/>
    <property type="project" value="InterPro"/>
</dbReference>
<evidence type="ECO:0000256" key="5">
    <source>
        <dbReference type="ARBA" id="ARBA00022737"/>
    </source>
</evidence>
<dbReference type="AlphaFoldDB" id="A0A8X7X1C5"/>
<keyword evidence="7" id="KW-0539">Nucleus</keyword>
<dbReference type="Pfam" id="PF23769">
    <property type="entry name" value="Beta-prop_WDR75_2nd"/>
    <property type="match status" value="1"/>
</dbReference>